<dbReference type="PANTHER" id="PTHR24148">
    <property type="entry name" value="ANKYRIN REPEAT DOMAIN-CONTAINING PROTEIN 39 HOMOLOG-RELATED"/>
    <property type="match status" value="1"/>
</dbReference>
<sequence length="284" mass="33166">MSQTRISGQCRQARFEYAPLGSNDIRLVQLESFNHERGIVEFTMTQERLDSSDFLALSYTWGDPIRTKMILLNGQPLRITLNLEGFLRTFATGHPEMNHSKLWIDAICINQEDLEERNAQVLRMSSIYSSAQEVIVWLGEQTEEAAVEYAEMTRLCEQLAVSDDSHKENVYLDILESFTIMSRLGRMDFLLNSPWWRRLWVLQEFVLAKRVRFLRGLVDMDYHVLFEIVYGVVSRGAFPLKPEDLEWKYKWSSILNLLELRPREDLRRVDLLSSTSPDSACWTS</sequence>
<gene>
    <name evidence="2" type="ORF">CGGC5_6537</name>
    <name evidence="3" type="ORF">CGGC5_v005689</name>
</gene>
<dbReference type="PANTHER" id="PTHR24148:SF73">
    <property type="entry name" value="HET DOMAIN PROTEIN (AFU_ORTHOLOGUE AFUA_8G01020)"/>
    <property type="match status" value="1"/>
</dbReference>
<reference evidence="3 4" key="2">
    <citation type="submission" date="2012-08" db="EMBL/GenBank/DDBJ databases">
        <authorList>
            <person name="Gan P.H.P."/>
            <person name="Ikeda K."/>
            <person name="Irieda H."/>
            <person name="Narusaka M."/>
            <person name="O'Connell R.J."/>
            <person name="Narusaka Y."/>
            <person name="Takano Y."/>
            <person name="Kubo Y."/>
            <person name="Shirasu K."/>
        </authorList>
    </citation>
    <scope>NUCLEOTIDE SEQUENCE [LARGE SCALE GENOMIC DNA]</scope>
    <source>
        <strain evidence="3 4">Nara gc5</strain>
    </source>
</reference>
<name>L2G4I1_COLFN</name>
<feature type="domain" description="Heterokaryon incompatibility" evidence="1">
    <location>
        <begin position="54"/>
        <end position="204"/>
    </location>
</feature>
<dbReference type="InterPro" id="IPR010730">
    <property type="entry name" value="HET"/>
</dbReference>
<dbReference type="STRING" id="1213859.L2G4I1"/>
<dbReference type="OrthoDB" id="4850135at2759"/>
<dbReference type="InterPro" id="IPR052895">
    <property type="entry name" value="HetReg/Transcr_Mod"/>
</dbReference>
<evidence type="ECO:0000313" key="4">
    <source>
        <dbReference type="Proteomes" id="UP000011096"/>
    </source>
</evidence>
<dbReference type="Pfam" id="PF06985">
    <property type="entry name" value="HET"/>
    <property type="match status" value="1"/>
</dbReference>
<reference evidence="2" key="1">
    <citation type="submission" date="2012-08" db="EMBL/GenBank/DDBJ databases">
        <title>Genome analysis of Colletotrichum orbiculare and Colletotrichum fructicola.</title>
        <authorList>
            <person name="Gan P.H.P."/>
            <person name="Ikeda K."/>
            <person name="Irieda H."/>
            <person name="Narusaka M."/>
            <person name="O'Connell R.J."/>
            <person name="Narusaka Y."/>
            <person name="Takano Y."/>
            <person name="Kubo Y."/>
            <person name="Shirasu K."/>
        </authorList>
    </citation>
    <scope>NUCLEOTIDE SEQUENCE</scope>
    <source>
        <strain evidence="2">Nara gc5</strain>
    </source>
</reference>
<dbReference type="AlphaFoldDB" id="L2G4I1"/>
<organism evidence="2">
    <name type="scientific">Colletotrichum fructicola (strain Nara gc5)</name>
    <name type="common">Anthracnose fungus</name>
    <name type="synonym">Colletotrichum gloeosporioides (strain Nara gc5)</name>
    <dbReference type="NCBI Taxonomy" id="1213859"/>
    <lineage>
        <taxon>Eukaryota</taxon>
        <taxon>Fungi</taxon>
        <taxon>Dikarya</taxon>
        <taxon>Ascomycota</taxon>
        <taxon>Pezizomycotina</taxon>
        <taxon>Sordariomycetes</taxon>
        <taxon>Hypocreomycetidae</taxon>
        <taxon>Glomerellales</taxon>
        <taxon>Glomerellaceae</taxon>
        <taxon>Colletotrichum</taxon>
        <taxon>Colletotrichum gloeosporioides species complex</taxon>
    </lineage>
</organism>
<reference evidence="3 4" key="3">
    <citation type="submission" date="2020-04" db="EMBL/GenBank/DDBJ databases">
        <title>Genome sequencing and assembly of multiple isolates from the Colletotrichum gloeosporioides species complex.</title>
        <authorList>
            <person name="Gan P."/>
            <person name="Shirasu K."/>
        </authorList>
    </citation>
    <scope>NUCLEOTIDE SEQUENCE [LARGE SCALE GENOMIC DNA]</scope>
    <source>
        <strain evidence="3 4">Nara gc5</strain>
    </source>
</reference>
<keyword evidence="4" id="KW-1185">Reference proteome</keyword>
<dbReference type="EMBL" id="KB020652">
    <property type="protein sequence ID" value="ELA33584.1"/>
    <property type="molecule type" value="Genomic_DNA"/>
</dbReference>
<accession>L2G4I1</accession>
<dbReference type="Proteomes" id="UP000011096">
    <property type="component" value="Unassembled WGS sequence"/>
</dbReference>
<protein>
    <submittedName>
        <fullName evidence="2">Het domain protein</fullName>
    </submittedName>
    <submittedName>
        <fullName evidence="3">Heterokaryon incompatibility protein 6, OR allele</fullName>
    </submittedName>
</protein>
<dbReference type="HOGENOM" id="CLU_004184_6_0_1"/>
<evidence type="ECO:0000313" key="3">
    <source>
        <dbReference type="EMBL" id="KAF4487256.1"/>
    </source>
</evidence>
<evidence type="ECO:0000259" key="1">
    <source>
        <dbReference type="Pfam" id="PF06985"/>
    </source>
</evidence>
<proteinExistence type="predicted"/>
<dbReference type="EMBL" id="ANPB02000003">
    <property type="protein sequence ID" value="KAF4487256.1"/>
    <property type="molecule type" value="Genomic_DNA"/>
</dbReference>
<dbReference type="InParanoid" id="L2G4I1"/>
<evidence type="ECO:0000313" key="2">
    <source>
        <dbReference type="EMBL" id="ELA33584.1"/>
    </source>
</evidence>